<keyword evidence="2 3" id="KW-0663">Pyridoxal phosphate</keyword>
<dbReference type="GO" id="GO:0000271">
    <property type="term" value="P:polysaccharide biosynthetic process"/>
    <property type="evidence" value="ECO:0007669"/>
    <property type="project" value="TreeGrafter"/>
</dbReference>
<sequence>MMKKRKNFLVFGKPYIGEEEISEVVDTLRSGWWGTGPKVERFENKFREYIGSQFVDAVSSATAGLHLALKVLGVGPGDEVITTPMTFCSTVNVIIHCGAKPVFVDIDIDDWNIDPREVEKKITKRTKVILPVHLHGRPCKMNEILSLASEHELYVVGDAAHAIEAEYQGSKVGNLGDIAVFSFYVTKNLATGEGGMVTTNNPLWARKIKIMSLHGLSRDAYKRYSAKVFKHYRVLVPGFKYNMTDIQASIGIHQLARIEENSKIRKKYWQMYNNALKDFPELVLPKSEAEGTYHARHLYAILLRLERLEITRDKFINKLIEMNIGSGVHFYPVHLHPFYKESFGFKRGDFPNAEFVGERTVSLPLGANLTDKDINDVIEAVRGIIKKNRK</sequence>
<evidence type="ECO:0000256" key="2">
    <source>
        <dbReference type="PIRSR" id="PIRSR000390-2"/>
    </source>
</evidence>
<dbReference type="EMBL" id="PCSB01000058">
    <property type="protein sequence ID" value="PIP31590.1"/>
    <property type="molecule type" value="Genomic_DNA"/>
</dbReference>
<comment type="caution">
    <text evidence="4">The sequence shown here is derived from an EMBL/GenBank/DDBJ whole genome shotgun (WGS) entry which is preliminary data.</text>
</comment>
<feature type="modified residue" description="N6-(pyridoxal phosphate)lysine" evidence="2">
    <location>
        <position position="187"/>
    </location>
</feature>
<dbReference type="PIRSF" id="PIRSF000390">
    <property type="entry name" value="PLP_StrS"/>
    <property type="match status" value="1"/>
</dbReference>
<dbReference type="InterPro" id="IPR015424">
    <property type="entry name" value="PyrdxlP-dep_Trfase"/>
</dbReference>
<dbReference type="CDD" id="cd00616">
    <property type="entry name" value="AHBA_syn"/>
    <property type="match status" value="1"/>
</dbReference>
<gene>
    <name evidence="4" type="ORF">COX24_02695</name>
</gene>
<dbReference type="PANTHER" id="PTHR30244:SF34">
    <property type="entry name" value="DTDP-4-AMINO-4,6-DIDEOXYGALACTOSE TRANSAMINASE"/>
    <property type="match status" value="1"/>
</dbReference>
<dbReference type="Gene3D" id="3.40.640.10">
    <property type="entry name" value="Type I PLP-dependent aspartate aminotransferase-like (Major domain)"/>
    <property type="match status" value="1"/>
</dbReference>
<evidence type="ECO:0000313" key="4">
    <source>
        <dbReference type="EMBL" id="PIP31590.1"/>
    </source>
</evidence>
<organism evidence="4 5">
    <name type="scientific">bacterium (Candidatus Gribaldobacteria) CG23_combo_of_CG06-09_8_20_14_all_37_87_8</name>
    <dbReference type="NCBI Taxonomy" id="2014278"/>
    <lineage>
        <taxon>Bacteria</taxon>
        <taxon>Candidatus Gribaldobacteria</taxon>
    </lineage>
</organism>
<evidence type="ECO:0000256" key="3">
    <source>
        <dbReference type="RuleBase" id="RU004508"/>
    </source>
</evidence>
<dbReference type="Pfam" id="PF01041">
    <property type="entry name" value="DegT_DnrJ_EryC1"/>
    <property type="match status" value="1"/>
</dbReference>
<evidence type="ECO:0000313" key="5">
    <source>
        <dbReference type="Proteomes" id="UP000230447"/>
    </source>
</evidence>
<proteinExistence type="inferred from homology"/>
<dbReference type="SUPFAM" id="SSF53383">
    <property type="entry name" value="PLP-dependent transferases"/>
    <property type="match status" value="1"/>
</dbReference>
<protein>
    <submittedName>
        <fullName evidence="4">UDP-4-amino-4, 6-dideoxy-N-acetyl-beta-L-altrosamine transaminase</fullName>
    </submittedName>
</protein>
<accession>A0A2G9ZG92</accession>
<dbReference type="InterPro" id="IPR000653">
    <property type="entry name" value="DegT/StrS_aminotransferase"/>
</dbReference>
<reference evidence="4 5" key="1">
    <citation type="submission" date="2017-09" db="EMBL/GenBank/DDBJ databases">
        <title>Depth-based differentiation of microbial function through sediment-hosted aquifers and enrichment of novel symbionts in the deep terrestrial subsurface.</title>
        <authorList>
            <person name="Probst A.J."/>
            <person name="Ladd B."/>
            <person name="Jarett J.K."/>
            <person name="Geller-Mcgrath D.E."/>
            <person name="Sieber C.M."/>
            <person name="Emerson J.B."/>
            <person name="Anantharaman K."/>
            <person name="Thomas B.C."/>
            <person name="Malmstrom R."/>
            <person name="Stieglmeier M."/>
            <person name="Klingl A."/>
            <person name="Woyke T."/>
            <person name="Ryan C.M."/>
            <person name="Banfield J.F."/>
        </authorList>
    </citation>
    <scope>NUCLEOTIDE SEQUENCE [LARGE SCALE GENOMIC DNA]</scope>
    <source>
        <strain evidence="4">CG23_combo_of_CG06-09_8_20_14_all_37_87_8</strain>
    </source>
</reference>
<dbReference type="InterPro" id="IPR015421">
    <property type="entry name" value="PyrdxlP-dep_Trfase_major"/>
</dbReference>
<name>A0A2G9ZG92_9BACT</name>
<feature type="active site" description="Proton acceptor" evidence="1">
    <location>
        <position position="187"/>
    </location>
</feature>
<dbReference type="InterPro" id="IPR015422">
    <property type="entry name" value="PyrdxlP-dep_Trfase_small"/>
</dbReference>
<dbReference type="AlphaFoldDB" id="A0A2G9ZG92"/>
<comment type="similarity">
    <text evidence="3">Belongs to the DegT/DnrJ/EryC1 family.</text>
</comment>
<dbReference type="Proteomes" id="UP000230447">
    <property type="component" value="Unassembled WGS sequence"/>
</dbReference>
<dbReference type="GO" id="GO:0030170">
    <property type="term" value="F:pyridoxal phosphate binding"/>
    <property type="evidence" value="ECO:0007669"/>
    <property type="project" value="TreeGrafter"/>
</dbReference>
<dbReference type="GO" id="GO:0008483">
    <property type="term" value="F:transaminase activity"/>
    <property type="evidence" value="ECO:0007669"/>
    <property type="project" value="TreeGrafter"/>
</dbReference>
<evidence type="ECO:0000256" key="1">
    <source>
        <dbReference type="PIRSR" id="PIRSR000390-1"/>
    </source>
</evidence>
<dbReference type="PANTHER" id="PTHR30244">
    <property type="entry name" value="TRANSAMINASE"/>
    <property type="match status" value="1"/>
</dbReference>
<dbReference type="Gene3D" id="3.90.1150.10">
    <property type="entry name" value="Aspartate Aminotransferase, domain 1"/>
    <property type="match status" value="1"/>
</dbReference>